<reference evidence="1" key="1">
    <citation type="submission" date="2019-04" db="EMBL/GenBank/DDBJ databases">
        <title>Microbes associate with the intestines of laboratory mice.</title>
        <authorList>
            <person name="Navarre W."/>
            <person name="Wong E."/>
            <person name="Huang K.C."/>
            <person name="Tropini C."/>
            <person name="Ng K."/>
            <person name="Yu B."/>
        </authorList>
    </citation>
    <scope>NUCLEOTIDE SEQUENCE</scope>
    <source>
        <strain evidence="1">NM86_A22</strain>
    </source>
</reference>
<dbReference type="Proteomes" id="UP000305401">
    <property type="component" value="Unassembled WGS sequence"/>
</dbReference>
<organism evidence="1 2">
    <name type="scientific">Muribaculum caecicola</name>
    <dbReference type="NCBI Taxonomy" id="3038144"/>
    <lineage>
        <taxon>Bacteria</taxon>
        <taxon>Pseudomonadati</taxon>
        <taxon>Bacteroidota</taxon>
        <taxon>Bacteroidia</taxon>
        <taxon>Bacteroidales</taxon>
        <taxon>Muribaculaceae</taxon>
        <taxon>Muribaculum</taxon>
    </lineage>
</organism>
<evidence type="ECO:0000313" key="1">
    <source>
        <dbReference type="EMBL" id="THG47336.1"/>
    </source>
</evidence>
<keyword evidence="2" id="KW-1185">Reference proteome</keyword>
<protein>
    <submittedName>
        <fullName evidence="1">Alpha-N-arabinofuranosidase</fullName>
    </submittedName>
</protein>
<comment type="caution">
    <text evidence="1">The sequence shown here is derived from an EMBL/GenBank/DDBJ whole genome shotgun (WGS) entry which is preliminary data.</text>
</comment>
<proteinExistence type="predicted"/>
<sequence>MLQLKEILSVAAGLCLSATAFATTPVSKVVLQPSEKPDTVSRMIYGQFAEHLGACVYEGIWVGEDSPIPNTRGYRNDALEALRELKVPVLRWPGGCFADDYHWRDGIGDPAKRPTLINNNWGGTQEDNSFGTHEFFDLCELAGIEPYLSVNIGSGTVQEAAQWIEYVTAPNGPMAAERAANGRKEPWKLKYTGIGNESWGCGGSMRPEYYSDVYRRYSTYMRNQPGNQLYRIASGASDYDFHWTETLMNRVGPGRMDGLSLHYYTCVSWTGSKGSATDFDNDVYYSTLGKALEIEPVLRRHISLMDEKDPKKKVGLIVDEWGTWFDEEPGSVPGHLYQQNTMRDAMVAALTLNVFHKYSDRVRMANIAQLANVLQAMWLTKGDKLVLTPTYYVFKMYRPHQDAEFIPLTVECDTIKDSKNRPVPSLSVTATRAADGSVTLSLVNPVLDSAHKVDIALPKGFPVKVAQAEVLVASDIHAKNTFEAPATVQPSDFRSVKVKNGQMSVQLPPMSIVSVTLR</sequence>
<name>A0AC61S4Z7_9BACT</name>
<evidence type="ECO:0000313" key="2">
    <source>
        <dbReference type="Proteomes" id="UP000305401"/>
    </source>
</evidence>
<accession>A0AC61S4Z7</accession>
<gene>
    <name evidence="1" type="ORF">E5990_07760</name>
</gene>
<dbReference type="EMBL" id="SSTG01000097">
    <property type="protein sequence ID" value="THG47336.1"/>
    <property type="molecule type" value="Genomic_DNA"/>
</dbReference>